<comment type="caution">
    <text evidence="2">The sequence shown here is derived from an EMBL/GenBank/DDBJ whole genome shotgun (WGS) entry which is preliminary data.</text>
</comment>
<feature type="transmembrane region" description="Helical" evidence="1">
    <location>
        <begin position="20"/>
        <end position="39"/>
    </location>
</feature>
<dbReference type="STRING" id="1618446.UV61_C0034G0009"/>
<gene>
    <name evidence="2" type="ORF">UV61_C0034G0009</name>
</gene>
<accession>A0A0G1CES7</accession>
<evidence type="ECO:0000313" key="3">
    <source>
        <dbReference type="Proteomes" id="UP000034050"/>
    </source>
</evidence>
<evidence type="ECO:0000313" key="2">
    <source>
        <dbReference type="EMBL" id="KKS84245.1"/>
    </source>
</evidence>
<dbReference type="AlphaFoldDB" id="A0A0G1CES7"/>
<keyword evidence="1" id="KW-0812">Transmembrane</keyword>
<keyword evidence="1" id="KW-0472">Membrane</keyword>
<dbReference type="Proteomes" id="UP000034050">
    <property type="component" value="Unassembled WGS sequence"/>
</dbReference>
<feature type="transmembrane region" description="Helical" evidence="1">
    <location>
        <begin position="83"/>
        <end position="107"/>
    </location>
</feature>
<name>A0A0G1CES7_9BACT</name>
<proteinExistence type="predicted"/>
<protein>
    <submittedName>
        <fullName evidence="2">Uncharacterized protein</fullName>
    </submittedName>
</protein>
<feature type="transmembrane region" description="Helical" evidence="1">
    <location>
        <begin position="51"/>
        <end position="71"/>
    </location>
</feature>
<evidence type="ECO:0000256" key="1">
    <source>
        <dbReference type="SAM" id="Phobius"/>
    </source>
</evidence>
<sequence length="163" mass="16307">MFDLVPIETSTAASNGIQGGQLAVVVAVSWVVVACHKLVCGELIEEAVTGVVVEVLGAEVVTGVVVAVVVVEVACPELVEGAVIAVVVEVVGVVVAVVGRLVIVVVVEVVIVGVEVAVGVINEGVEVAVGSRIISSGVSEIIVSPRCLLSHSATAVTPSCHDS</sequence>
<reference evidence="2 3" key="1">
    <citation type="journal article" date="2015" name="Nature">
        <title>rRNA introns, odd ribosomes, and small enigmatic genomes across a large radiation of phyla.</title>
        <authorList>
            <person name="Brown C.T."/>
            <person name="Hug L.A."/>
            <person name="Thomas B.C."/>
            <person name="Sharon I."/>
            <person name="Castelle C.J."/>
            <person name="Singh A."/>
            <person name="Wilkins M.J."/>
            <person name="Williams K.H."/>
            <person name="Banfield J.F."/>
        </authorList>
    </citation>
    <scope>NUCLEOTIDE SEQUENCE [LARGE SCALE GENOMIC DNA]</scope>
</reference>
<keyword evidence="1" id="KW-1133">Transmembrane helix</keyword>
<organism evidence="2 3">
    <name type="scientific">Candidatus Gottesmanbacteria bacterium GW2011_GWB1_43_11</name>
    <dbReference type="NCBI Taxonomy" id="1618446"/>
    <lineage>
        <taxon>Bacteria</taxon>
        <taxon>Candidatus Gottesmaniibacteriota</taxon>
    </lineage>
</organism>
<dbReference type="EMBL" id="LCFD01000034">
    <property type="protein sequence ID" value="KKS84245.1"/>
    <property type="molecule type" value="Genomic_DNA"/>
</dbReference>